<accession>A0A3E1NCW2</accession>
<name>A0A3E1NCW2_9BACT</name>
<dbReference type="InterPro" id="IPR022385">
    <property type="entry name" value="Rhs_assc_core"/>
</dbReference>
<comment type="caution">
    <text evidence="1">The sequence shown here is derived from an EMBL/GenBank/DDBJ whole genome shotgun (WGS) entry which is preliminary data.</text>
</comment>
<evidence type="ECO:0000313" key="1">
    <source>
        <dbReference type="EMBL" id="RFM25793.1"/>
    </source>
</evidence>
<dbReference type="NCBIfam" id="TIGR03696">
    <property type="entry name" value="Rhs_assc_core"/>
    <property type="match status" value="1"/>
</dbReference>
<dbReference type="EMBL" id="QTJU01000015">
    <property type="protein sequence ID" value="RFM25793.1"/>
    <property type="molecule type" value="Genomic_DNA"/>
</dbReference>
<dbReference type="OrthoDB" id="976756at2"/>
<proteinExistence type="predicted"/>
<gene>
    <name evidence="1" type="ORF">DXN05_23280</name>
</gene>
<evidence type="ECO:0000313" key="2">
    <source>
        <dbReference type="Proteomes" id="UP000261284"/>
    </source>
</evidence>
<keyword evidence="2" id="KW-1185">Reference proteome</keyword>
<reference evidence="1 2" key="1">
    <citation type="submission" date="2018-08" db="EMBL/GenBank/DDBJ databases">
        <title>Chitinophagaceae sp. K23C18032701, a novel bacterium isolated from forest soil.</title>
        <authorList>
            <person name="Wang C."/>
        </authorList>
    </citation>
    <scope>NUCLEOTIDE SEQUENCE [LARGE SCALE GENOMIC DNA]</scope>
    <source>
        <strain evidence="1 2">K23C18032701</strain>
    </source>
</reference>
<dbReference type="Gene3D" id="2.180.10.10">
    <property type="entry name" value="RHS repeat-associated core"/>
    <property type="match status" value="2"/>
</dbReference>
<dbReference type="Proteomes" id="UP000261284">
    <property type="component" value="Unassembled WGS sequence"/>
</dbReference>
<protein>
    <submittedName>
        <fullName evidence="1">RHS repeat-associated core domain-containing protein</fullName>
    </submittedName>
</protein>
<organism evidence="1 2">
    <name type="scientific">Deminuibacter soli</name>
    <dbReference type="NCBI Taxonomy" id="2291815"/>
    <lineage>
        <taxon>Bacteria</taxon>
        <taxon>Pseudomonadati</taxon>
        <taxon>Bacteroidota</taxon>
        <taxon>Chitinophagia</taxon>
        <taxon>Chitinophagales</taxon>
        <taxon>Chitinophagaceae</taxon>
        <taxon>Deminuibacter</taxon>
    </lineage>
</organism>
<sequence length="1324" mass="145989">MQYLVNTATDNVQLWDIDFTDILYGNDNTNINVPYTTGIYSSGQLYKNVTTDEHGKQVIAYSDMEEHVVLKQVQVDSAGGWLSTYYIYDDLGRLRCVLPPLAVEAARKNNWTVSATSLKELCFRYEYDKRGRMLAKKVPGTAWVYMVYNRRDQLVFTQDGNMKSKGQWMYSFYDNLERPVESGIMTNYNGTVADLQTYMDNVNQAVVTDIVLNNWDGTTTSYQASNSVVLGEGVFIDGNVASVTIDIVDGAGSGAKAGGTLTALTINSYDDYSNTAKTFNSTYSLKPGTGDNDNAEAAVSDASKMIMGKATIARLRILADPANLSAGNWLETVSFYDDKGRVVQVQTDNYKGGTDVSSNRYEFTGKIVSNYLVHNNVAGDIGTVTVKTDFLFDHIGRLIKISKQLNDDPSTKRVISSLTYDALGQMKEKQVGQQRSNDGTLLDMPLEDQKFAYNIRGWLKGVNWKYNDNGSVPDIAQGKRWFGMDLSYDWGFGTNQYNGNISGMRWKTGGSSNERAYGYAYDGANRLLKADFTQNNGGWNTSAGLDFSMKLGDGIDWAKAYDVNGNILSMSQKGWIGTSSDDIDKLTYHYYQDANKLSGVNDEKSTDNKLGDFVDNNANGDDYGYDINGNLITDKNKHIANVSGTTGTDIQAGNGGIIYNHLNLPWQVTALNTDNTVKGVITYIYDAAGNKLEKRVAENASASNQQTAIETVTSYMDGFVYENNKLQFLSQEEGRIRALRDGSGVTTGYAYDYFLKDHLGNVRMVLTDEKQTSQYPVATLEAGAVATEKGFYDIQDANIIAKASVSGFANAAGQNYLNNNGNPPYNTNPQSNVNAESQNLYKLNLNGAKMGLGITLKVMAGDQLSIFGKSYYFQNAPTNDATPHISAAEIFAGLIGGPSGGATAAHGAVTVEQLNTLSGTVSSIGSFIGNNASQDGVGSTPRAYINYLLFDEQFNYAGGGVSKVGSNGVIKDHRDDLSNIQVSQNGYIYVYCSNESPVDVFFDNLQVVHAHGPLLEETHYYPFGLTMAGISSKAAGKLENRFKYNGKELQSKEFSDDSGLEQYDYGARFYDQQIGRWHAVDPMAEKYELFTPYSYVLNDPLNMIDPDGRYSTHTDASGNVLAVYNDGDLGVYKHDDANSKADIDEARGESKTTAGGGTKMGETEYWDEFIVPGTNRAEGKIEYGKDWKETIDKLHDETRGMDLIQIGENSKLHEKFDLKNKKEYAASGVMTGKLLNGKYATARSAGNYLAGYNGRWGTYMGLYIGYYTYMKLAGALNQGKYNKVNAVKIFFWGVSYGPDPWYGEDEYSGRRIKEGWFRGTDPKW</sequence>